<gene>
    <name evidence="1" type="ORF">Patl1_13755</name>
</gene>
<evidence type="ECO:0000313" key="2">
    <source>
        <dbReference type="Proteomes" id="UP001164250"/>
    </source>
</evidence>
<comment type="caution">
    <text evidence="1">The sequence shown here is derived from an EMBL/GenBank/DDBJ whole genome shotgun (WGS) entry which is preliminary data.</text>
</comment>
<keyword evidence="2" id="KW-1185">Reference proteome</keyword>
<reference evidence="2" key="1">
    <citation type="journal article" date="2023" name="G3 (Bethesda)">
        <title>Genome assembly and association tests identify interacting loci associated with vigor, precocity, and sex in interspecific pistachio rootstocks.</title>
        <authorList>
            <person name="Palmer W."/>
            <person name="Jacygrad E."/>
            <person name="Sagayaradj S."/>
            <person name="Cavanaugh K."/>
            <person name="Han R."/>
            <person name="Bertier L."/>
            <person name="Beede B."/>
            <person name="Kafkas S."/>
            <person name="Golino D."/>
            <person name="Preece J."/>
            <person name="Michelmore R."/>
        </authorList>
    </citation>
    <scope>NUCLEOTIDE SEQUENCE [LARGE SCALE GENOMIC DNA]</scope>
</reference>
<sequence>MNLGHQILMSFTYDNFNYKDALTKSLIFLEAQRSGKLPPNNRLSWRGDSSLNNGKNVHVDLVGGYYDCGDNVKFGLPHGFHNHHSGMVFSAMNPS</sequence>
<organism evidence="1 2">
    <name type="scientific">Pistacia atlantica</name>
    <dbReference type="NCBI Taxonomy" id="434234"/>
    <lineage>
        <taxon>Eukaryota</taxon>
        <taxon>Viridiplantae</taxon>
        <taxon>Streptophyta</taxon>
        <taxon>Embryophyta</taxon>
        <taxon>Tracheophyta</taxon>
        <taxon>Spermatophyta</taxon>
        <taxon>Magnoliopsida</taxon>
        <taxon>eudicotyledons</taxon>
        <taxon>Gunneridae</taxon>
        <taxon>Pentapetalae</taxon>
        <taxon>rosids</taxon>
        <taxon>malvids</taxon>
        <taxon>Sapindales</taxon>
        <taxon>Anacardiaceae</taxon>
        <taxon>Pistacia</taxon>
    </lineage>
</organism>
<dbReference type="EMBL" id="CM047904">
    <property type="protein sequence ID" value="KAJ0091631.1"/>
    <property type="molecule type" value="Genomic_DNA"/>
</dbReference>
<dbReference type="Proteomes" id="UP001164250">
    <property type="component" value="Chromosome 8"/>
</dbReference>
<protein>
    <submittedName>
        <fullName evidence="1">Uncharacterized protein</fullName>
    </submittedName>
</protein>
<proteinExistence type="predicted"/>
<accession>A0ACC1AY52</accession>
<name>A0ACC1AY52_9ROSI</name>
<evidence type="ECO:0000313" key="1">
    <source>
        <dbReference type="EMBL" id="KAJ0091631.1"/>
    </source>
</evidence>